<evidence type="ECO:0000256" key="4">
    <source>
        <dbReference type="ARBA" id="ARBA00023136"/>
    </source>
</evidence>
<protein>
    <submittedName>
        <fullName evidence="8">Translocation/assembly module TamB</fullName>
    </submittedName>
</protein>
<feature type="domain" description="Translocation and assembly module TamB C-terminal" evidence="7">
    <location>
        <begin position="1207"/>
        <end position="1664"/>
    </location>
</feature>
<feature type="transmembrane region" description="Helical" evidence="6">
    <location>
        <begin position="21"/>
        <end position="39"/>
    </location>
</feature>
<dbReference type="Proteomes" id="UP000279600">
    <property type="component" value="Chromosome"/>
</dbReference>
<reference evidence="8 9" key="1">
    <citation type="submission" date="2018-12" db="EMBL/GenBank/DDBJ databases">
        <title>Complete genome of Nonlabens sp. MJ115.</title>
        <authorList>
            <person name="Choi H.S."/>
            <person name="Jung J."/>
        </authorList>
    </citation>
    <scope>NUCLEOTIDE SEQUENCE [LARGE SCALE GENOMIC DNA]</scope>
    <source>
        <strain evidence="8 9">MJ115</strain>
    </source>
</reference>
<evidence type="ECO:0000256" key="1">
    <source>
        <dbReference type="ARBA" id="ARBA00004167"/>
    </source>
</evidence>
<sequence length="1714" mass="189694">MEEQTQEKTAQPKKYRWLRRIGRVMLGILIFLILLLLFIRSPWGQNIIVGEAVKYVEKETGTNLDIEHLFITFDGNIQLDGLYLEDLRGDTLVYSRSLEADIPILPIIQGGGIAINSAKWNGLVARIKRQDTASGFNYQFLMDTFVTVDTTATPEPLTLDIGDLSFTDFDITLQDEVQDIDGLVKFGSLDFSMDKLDLQEMIIDIDEIVLADAIIAYDKDTVTKITQSTTDYSPNTDTTIGEALVDDANNSPQPQITVGKIRLDNVLMGYESVPDQINIDSFFKVLETEITRADVGKNDYALSYFDMLDSNVKIVMQDSLVDNDTDPQDDGDKPDAQGFEWPDIRIDLQDLNLVNNNLEYNVNNQQPTQGTFNPNAIDVKGFNLISPIIKLGDDSAQLELEELQMQEASGINVKQFAANVELTRTNVSIAGLDAHINNNILQGDARVTYKDLDALVNQPDQLKVQVNFDRYVFDLADIFRFQPALRENQYLAKLAQRDVRGNLQARGTTRDMQIPSFNLTWGNNTTVSASGNVQNAMDPDNLFVNFPRAQIKTNRADLNTFMDEQESGVKYPENVSLVADVQGTLQNMDAVATLATTEGNVELKGNYKNTKTIAFAADMQVIELNLGNILQNEQLGILNLELDTEGSGTTINTLDATLDATVTSFTYKDYEIKNLPLKGEIENGEGELTSSYKDDNINANLEAIVALDSIASQANLELIIEGIDLNAFGITNQNVKAAGEIYAFFEGDATNYTVSSNIEEGIAVFDNQSYLLGDVDIDAYVRTDSTSMDVANRMLDLELRSNTDPSSLIAALGRHVDRYLRDEIPNDTAQPVKMKIKGSITPAPILRDVILPQLQSLDTITLAVNFDEQARKLSSDIVVPYVKYAGSEIDSLIIKSQSDEQSLGFDIAFKGMKFDPLDVQRTTLNGKVSQNVLDLDFTSYDGEERLMHVASKLSRKRDIQGIDNLIFNLSLDDFILNKKNWTIAEDNELAYGESKLKARNFRLSNNAQSIELRTDLPQEEVDHLGLLLENFKLQSILSYLNPDEKIATGTMNGEVIFEDLFGAIGIVADLTITDLTALETPLGQLDLDASSNGNGTYDLDLLVQGDNVDVELIGGYVADENAAQLDMELQMRRINMETIAGLSQEFLEDGSGYLSGNISLTGTTVEPIYQGDLNFNETAFTVSMLNAPYHIDNESINLDNDGVTLNNFTIKDEEDHDINVDGFIGTENLINPTFNLSVEANQFTALDSSSEDNDLYYGKATFDASATIKGDLAIPIVDGRIKIDDETDFTYVIPAAEVNLVQRDGIVQFVNKENPDAILTQTEDESAVVTGFDIEANIQVTEGAKLNIIVDPNTGDNLQVSGKADLQFHMYPNGRLTLAGLYTVEEGGYELSLYEIVNRRFSLQKGSTVSWSGDPFDANMDVRAVYDIETSASPLMAARTSGADLGTNTIYRQELDFLVYLDVDGQLMTPEISFKLDMPEDAQGYAGGEVYGTVQQLNSQEQELNKQVFSLLVLNKFFPTRGSDGAGGGTASIARDNINQALSDQLNQFGGKLLGNTGVELNFGLDSYTDYSGGGSQQRTDLEVSASKKLLDDRLIVSVGTDVGVEGNSSDNDRAPVLGNVNIQYLLTPQGKWKLRGFRRNEFDNIIDGQLVISGISVIFTREFNKFSNLFKKTVQEEAAQAKREEEEQREKDQRKKDALKEENNDDSSQPEKQ</sequence>
<keyword evidence="9" id="KW-1185">Reference proteome</keyword>
<keyword evidence="3 6" id="KW-1133">Transmembrane helix</keyword>
<keyword evidence="4 6" id="KW-0472">Membrane</keyword>
<evidence type="ECO:0000259" key="7">
    <source>
        <dbReference type="Pfam" id="PF04357"/>
    </source>
</evidence>
<dbReference type="GO" id="GO:0009306">
    <property type="term" value="P:protein secretion"/>
    <property type="evidence" value="ECO:0007669"/>
    <property type="project" value="InterPro"/>
</dbReference>
<dbReference type="EMBL" id="CP034549">
    <property type="protein sequence ID" value="AZQ44609.1"/>
    <property type="molecule type" value="Genomic_DNA"/>
</dbReference>
<evidence type="ECO:0000313" key="8">
    <source>
        <dbReference type="EMBL" id="AZQ44609.1"/>
    </source>
</evidence>
<dbReference type="RefSeq" id="WP_126448214.1">
    <property type="nucleotide sequence ID" value="NZ_CP034549.1"/>
</dbReference>
<evidence type="ECO:0000256" key="6">
    <source>
        <dbReference type="SAM" id="Phobius"/>
    </source>
</evidence>
<evidence type="ECO:0000256" key="5">
    <source>
        <dbReference type="SAM" id="MobiDB-lite"/>
    </source>
</evidence>
<dbReference type="OrthoDB" id="9811276at2"/>
<dbReference type="InterPro" id="IPR007452">
    <property type="entry name" value="TamB_C"/>
</dbReference>
<name>A0A3S9MZN9_9FLAO</name>
<dbReference type="Pfam" id="PF04357">
    <property type="entry name" value="TamB"/>
    <property type="match status" value="1"/>
</dbReference>
<feature type="compositionally biased region" description="Basic and acidic residues" evidence="5">
    <location>
        <begin position="1678"/>
        <end position="1703"/>
    </location>
</feature>
<organism evidence="8 9">
    <name type="scientific">Nonlabens ponticola</name>
    <dbReference type="NCBI Taxonomy" id="2496866"/>
    <lineage>
        <taxon>Bacteria</taxon>
        <taxon>Pseudomonadati</taxon>
        <taxon>Bacteroidota</taxon>
        <taxon>Flavobacteriia</taxon>
        <taxon>Flavobacteriales</taxon>
        <taxon>Flavobacteriaceae</taxon>
        <taxon>Nonlabens</taxon>
    </lineage>
</organism>
<dbReference type="KEGG" id="noj:EJ995_10290"/>
<keyword evidence="2 6" id="KW-0812">Transmembrane</keyword>
<proteinExistence type="predicted"/>
<comment type="subcellular location">
    <subcellularLocation>
        <location evidence="1">Membrane</location>
        <topology evidence="1">Single-pass membrane protein</topology>
    </subcellularLocation>
</comment>
<dbReference type="GO" id="GO:0005886">
    <property type="term" value="C:plasma membrane"/>
    <property type="evidence" value="ECO:0007669"/>
    <property type="project" value="InterPro"/>
</dbReference>
<evidence type="ECO:0000313" key="9">
    <source>
        <dbReference type="Proteomes" id="UP000279600"/>
    </source>
</evidence>
<gene>
    <name evidence="8" type="ORF">EJ995_10290</name>
</gene>
<evidence type="ECO:0000256" key="2">
    <source>
        <dbReference type="ARBA" id="ARBA00022692"/>
    </source>
</evidence>
<evidence type="ECO:0000256" key="3">
    <source>
        <dbReference type="ARBA" id="ARBA00022989"/>
    </source>
</evidence>
<accession>A0A3S9MZN9</accession>
<feature type="region of interest" description="Disordered" evidence="5">
    <location>
        <begin position="1678"/>
        <end position="1714"/>
    </location>
</feature>